<sequence>MKKKATAAMTALAVMVVPMTAFAGDFEDFYDYQAENGKYVYYFENGIKLEMPEDWYQNVTVEAEESYVTFYHKDSYEKYKKDGYDAGGELLKIGCSVNTDFKDNPGYEYIGFDEEEALNFYYSTPTDYQAYTKDTDVKAEFDQLLGELDEVCDSITLTAKPDDEFYEQMEDSAEAARIAKNAAEGKKEDKGGTIAGKIGGDSQENSKEADNAVEEYTFDESKAEYEGTWVSFEDEFQIYLPSYWDYYNLTDEETEQGILYKAECESEDVSLIVNYALIDKTKLDSDAIAESYREAGYSDVKQMKINGILCETCTVPEEEISLTSFIGGNDDRLYMIMLNTDDEGSLHYMDSILRSVKPAEK</sequence>
<reference evidence="3 4" key="1">
    <citation type="journal article" date="2021" name="ISME Commun">
        <title>Automated analysis of genomic sequences facilitates high-throughput and comprehensive description of bacteria.</title>
        <authorList>
            <person name="Hitch T.C.A."/>
        </authorList>
    </citation>
    <scope>NUCLEOTIDE SEQUENCE [LARGE SCALE GENOMIC DNA]</scope>
    <source>
        <strain evidence="3 4">Sanger_29</strain>
    </source>
</reference>
<protein>
    <recommendedName>
        <fullName evidence="5">DUF4367 domain-containing protein</fullName>
    </recommendedName>
</protein>
<feature type="chain" id="PRO_5045292074" description="DUF4367 domain-containing protein" evidence="2">
    <location>
        <begin position="24"/>
        <end position="361"/>
    </location>
</feature>
<dbReference type="RefSeq" id="WP_262654450.1">
    <property type="nucleotide sequence ID" value="NZ_JAOQKE010000005.1"/>
</dbReference>
<accession>A0ABT2SKM2</accession>
<evidence type="ECO:0000313" key="4">
    <source>
        <dbReference type="Proteomes" id="UP001652338"/>
    </source>
</evidence>
<dbReference type="EMBL" id="JAOQKE010000005">
    <property type="protein sequence ID" value="MCU6725049.1"/>
    <property type="molecule type" value="Genomic_DNA"/>
</dbReference>
<dbReference type="Proteomes" id="UP001652338">
    <property type="component" value="Unassembled WGS sequence"/>
</dbReference>
<keyword evidence="2" id="KW-0732">Signal</keyword>
<feature type="signal peptide" evidence="2">
    <location>
        <begin position="1"/>
        <end position="23"/>
    </location>
</feature>
<evidence type="ECO:0008006" key="5">
    <source>
        <dbReference type="Google" id="ProtNLM"/>
    </source>
</evidence>
<gene>
    <name evidence="3" type="ORF">OCV47_06755</name>
</gene>
<evidence type="ECO:0000313" key="3">
    <source>
        <dbReference type="EMBL" id="MCU6725049.1"/>
    </source>
</evidence>
<evidence type="ECO:0000256" key="1">
    <source>
        <dbReference type="SAM" id="MobiDB-lite"/>
    </source>
</evidence>
<feature type="region of interest" description="Disordered" evidence="1">
    <location>
        <begin position="181"/>
        <end position="209"/>
    </location>
</feature>
<proteinExistence type="predicted"/>
<organism evidence="3 4">
    <name type="scientific">Muricoprocola aceti</name>
    <dbReference type="NCBI Taxonomy" id="2981772"/>
    <lineage>
        <taxon>Bacteria</taxon>
        <taxon>Bacillati</taxon>
        <taxon>Bacillota</taxon>
        <taxon>Clostridia</taxon>
        <taxon>Lachnospirales</taxon>
        <taxon>Lachnospiraceae</taxon>
        <taxon>Muricoprocola</taxon>
    </lineage>
</organism>
<comment type="caution">
    <text evidence="3">The sequence shown here is derived from an EMBL/GenBank/DDBJ whole genome shotgun (WGS) entry which is preliminary data.</text>
</comment>
<name>A0ABT2SKM2_9FIRM</name>
<keyword evidence="4" id="KW-1185">Reference proteome</keyword>
<evidence type="ECO:0000256" key="2">
    <source>
        <dbReference type="SAM" id="SignalP"/>
    </source>
</evidence>